<evidence type="ECO:0000313" key="3">
    <source>
        <dbReference type="EMBL" id="KXB34678.1"/>
    </source>
</evidence>
<feature type="transmembrane region" description="Helical" evidence="1">
    <location>
        <begin position="49"/>
        <end position="68"/>
    </location>
</feature>
<dbReference type="EMBL" id="LSCR01000012">
    <property type="protein sequence ID" value="KXB34678.1"/>
    <property type="molecule type" value="Genomic_DNA"/>
</dbReference>
<comment type="caution">
    <text evidence="3">The sequence shown here is derived from an EMBL/GenBank/DDBJ whole genome shotgun (WGS) entry which is preliminary data.</text>
</comment>
<evidence type="ECO:0000259" key="2">
    <source>
        <dbReference type="Pfam" id="PF01478"/>
    </source>
</evidence>
<organism evidence="3 4">
    <name type="scientific">Atopobium deltae</name>
    <dbReference type="NCBI Taxonomy" id="1393034"/>
    <lineage>
        <taxon>Bacteria</taxon>
        <taxon>Bacillati</taxon>
        <taxon>Actinomycetota</taxon>
        <taxon>Coriobacteriia</taxon>
        <taxon>Coriobacteriales</taxon>
        <taxon>Atopobiaceae</taxon>
        <taxon>Atopobium</taxon>
    </lineage>
</organism>
<dbReference type="GO" id="GO:0016020">
    <property type="term" value="C:membrane"/>
    <property type="evidence" value="ECO:0007669"/>
    <property type="project" value="InterPro"/>
</dbReference>
<gene>
    <name evidence="3" type="ORF">HMPREF3192_00777</name>
</gene>
<protein>
    <submittedName>
        <fullName evidence="3">Peptidase, A24 family</fullName>
    </submittedName>
</protein>
<dbReference type="Pfam" id="PF01478">
    <property type="entry name" value="Peptidase_A24"/>
    <property type="match status" value="1"/>
</dbReference>
<feature type="domain" description="Prepilin type IV endopeptidase peptidase" evidence="2">
    <location>
        <begin position="34"/>
        <end position="162"/>
    </location>
</feature>
<sequence>MVFSDSAAALMFSDPVPTLLPSDPVAALLFAGVVLISIHASWQDLRTRTISNMASAAVFMLGCCYRLYLVTGESTSAPWMSSASEPAPWMLPAPWMQLLGPLVFSVTIVCVASIAEWYWRARTGRAGFGMGDIKFVAAWSVLLGRSVFMGLLLASFAAATYGYVTRQKTFAFVPWLSCSFVGILCLAPSL</sequence>
<feature type="transmembrane region" description="Helical" evidence="1">
    <location>
        <begin position="25"/>
        <end position="42"/>
    </location>
</feature>
<dbReference type="Proteomes" id="UP000070675">
    <property type="component" value="Unassembled WGS sequence"/>
</dbReference>
<feature type="transmembrane region" description="Helical" evidence="1">
    <location>
        <begin position="139"/>
        <end position="164"/>
    </location>
</feature>
<dbReference type="RefSeq" id="WP_066305351.1">
    <property type="nucleotide sequence ID" value="NZ_KQ959492.1"/>
</dbReference>
<reference evidence="4" key="1">
    <citation type="submission" date="2016-01" db="EMBL/GenBank/DDBJ databases">
        <authorList>
            <person name="Mitreva M."/>
            <person name="Pepin K.H."/>
            <person name="Mihindukulasuriya K.A."/>
            <person name="Fulton R."/>
            <person name="Fronick C."/>
            <person name="O'Laughlin M."/>
            <person name="Miner T."/>
            <person name="Herter B."/>
            <person name="Rosa B.A."/>
            <person name="Cordes M."/>
            <person name="Tomlinson C."/>
            <person name="Wollam A."/>
            <person name="Palsikar V.B."/>
            <person name="Mardis E.R."/>
            <person name="Wilson R.K."/>
        </authorList>
    </citation>
    <scope>NUCLEOTIDE SEQUENCE [LARGE SCALE GENOMIC DNA]</scope>
    <source>
        <strain evidence="4">DNF00019</strain>
    </source>
</reference>
<evidence type="ECO:0000256" key="1">
    <source>
        <dbReference type="SAM" id="Phobius"/>
    </source>
</evidence>
<keyword evidence="1" id="KW-1133">Transmembrane helix</keyword>
<dbReference type="GO" id="GO:0004190">
    <property type="term" value="F:aspartic-type endopeptidase activity"/>
    <property type="evidence" value="ECO:0007669"/>
    <property type="project" value="InterPro"/>
</dbReference>
<dbReference type="STRING" id="1393034.HMPREF3192_00777"/>
<keyword evidence="1" id="KW-0812">Transmembrane</keyword>
<dbReference type="Gene3D" id="1.20.120.1220">
    <property type="match status" value="1"/>
</dbReference>
<evidence type="ECO:0000313" key="4">
    <source>
        <dbReference type="Proteomes" id="UP000070675"/>
    </source>
</evidence>
<dbReference type="InterPro" id="IPR000045">
    <property type="entry name" value="Prepilin_IV_endopep_pep"/>
</dbReference>
<accession>A0A133XUQ9</accession>
<feature type="transmembrane region" description="Helical" evidence="1">
    <location>
        <begin position="170"/>
        <end position="187"/>
    </location>
</feature>
<keyword evidence="4" id="KW-1185">Reference proteome</keyword>
<dbReference type="OrthoDB" id="3194926at2"/>
<dbReference type="PATRIC" id="fig|1393034.3.peg.753"/>
<feature type="transmembrane region" description="Helical" evidence="1">
    <location>
        <begin position="98"/>
        <end position="119"/>
    </location>
</feature>
<keyword evidence="1" id="KW-0472">Membrane</keyword>
<proteinExistence type="predicted"/>
<name>A0A133XUQ9_9ACTN</name>
<dbReference type="AlphaFoldDB" id="A0A133XUQ9"/>